<evidence type="ECO:0000256" key="3">
    <source>
        <dbReference type="PROSITE-ProRule" id="PRU00023"/>
    </source>
</evidence>
<dbReference type="OrthoDB" id="9995210at2759"/>
<dbReference type="Gene3D" id="1.25.40.20">
    <property type="entry name" value="Ankyrin repeat-containing domain"/>
    <property type="match status" value="2"/>
</dbReference>
<dbReference type="EMBL" id="LPNM01000011">
    <property type="protein sequence ID" value="OEJ80865.1"/>
    <property type="molecule type" value="Genomic_DNA"/>
</dbReference>
<dbReference type="SMART" id="SM00248">
    <property type="entry name" value="ANK"/>
    <property type="match status" value="2"/>
</dbReference>
<evidence type="ECO:0000256" key="2">
    <source>
        <dbReference type="ARBA" id="ARBA00023043"/>
    </source>
</evidence>
<dbReference type="Pfam" id="PF12796">
    <property type="entry name" value="Ank_2"/>
    <property type="match status" value="1"/>
</dbReference>
<dbReference type="AlphaFoldDB" id="A0A1E5R1T4"/>
<dbReference type="STRING" id="56408.A0A1E5R1T4"/>
<dbReference type="SUPFAM" id="SSF48403">
    <property type="entry name" value="Ankyrin repeat"/>
    <property type="match status" value="1"/>
</dbReference>
<keyword evidence="1" id="KW-0677">Repeat</keyword>
<evidence type="ECO:0000256" key="1">
    <source>
        <dbReference type="ARBA" id="ARBA00022737"/>
    </source>
</evidence>
<name>A0A1E5R1T4_9ASCO</name>
<dbReference type="FunCoup" id="A0A1E5R1T4">
    <property type="interactions" value="35"/>
</dbReference>
<dbReference type="Proteomes" id="UP000095728">
    <property type="component" value="Unassembled WGS sequence"/>
</dbReference>
<reference evidence="5" key="1">
    <citation type="journal article" date="2016" name="Genome Announc.">
        <title>Genome sequences of three species of Hanseniaspora isolated from spontaneous wine fermentations.</title>
        <authorList>
            <person name="Sternes P.R."/>
            <person name="Lee D."/>
            <person name="Kutyna D.R."/>
            <person name="Borneman A.R."/>
        </authorList>
    </citation>
    <scope>NUCLEOTIDE SEQUENCE [LARGE SCALE GENOMIC DNA]</scope>
    <source>
        <strain evidence="5">AWRI3579</strain>
    </source>
</reference>
<keyword evidence="2 3" id="KW-0040">ANK repeat</keyword>
<protein>
    <submittedName>
        <fullName evidence="4">Ankyrin repeat-containing protein</fullName>
    </submittedName>
</protein>
<sequence>MSDTTEGASLNEQLLDCSRRNNLDLLQDIFTALDNDSDKIAALINNAKDPLGNTCLHLCCQYGSWDVLDQLLDQDGGVEIDPVNASDGDTPLHVAVKYALDEPDHGTFICENLIECGADPRIRNKHKLKPLDLVHGNELETLIDLLQSAEIAANAGPVEEPEDLVDDDDDE</sequence>
<dbReference type="InterPro" id="IPR002110">
    <property type="entry name" value="Ankyrin_rpt"/>
</dbReference>
<gene>
    <name evidence="4" type="ORF">AWRI3579_g4369</name>
</gene>
<accession>A0A1E5R1T4</accession>
<dbReference type="PROSITE" id="PS50088">
    <property type="entry name" value="ANK_REPEAT"/>
    <property type="match status" value="1"/>
</dbReference>
<evidence type="ECO:0000313" key="5">
    <source>
        <dbReference type="Proteomes" id="UP000095728"/>
    </source>
</evidence>
<dbReference type="InParanoid" id="A0A1E5R1T4"/>
<dbReference type="PROSITE" id="PS50297">
    <property type="entry name" value="ANK_REP_REGION"/>
    <property type="match status" value="1"/>
</dbReference>
<keyword evidence="5" id="KW-1185">Reference proteome</keyword>
<comment type="caution">
    <text evidence="4">The sequence shown here is derived from an EMBL/GenBank/DDBJ whole genome shotgun (WGS) entry which is preliminary data.</text>
</comment>
<proteinExistence type="predicted"/>
<feature type="repeat" description="ANK" evidence="3">
    <location>
        <begin position="87"/>
        <end position="125"/>
    </location>
</feature>
<dbReference type="PANTHER" id="PTHR24171">
    <property type="entry name" value="ANKYRIN REPEAT DOMAIN-CONTAINING PROTEIN 39-RELATED"/>
    <property type="match status" value="1"/>
</dbReference>
<dbReference type="InterPro" id="IPR036770">
    <property type="entry name" value="Ankyrin_rpt-contain_sf"/>
</dbReference>
<evidence type="ECO:0000313" key="4">
    <source>
        <dbReference type="EMBL" id="OEJ80865.1"/>
    </source>
</evidence>
<organism evidence="4 5">
    <name type="scientific">Hanseniaspora osmophila</name>
    <dbReference type="NCBI Taxonomy" id="56408"/>
    <lineage>
        <taxon>Eukaryota</taxon>
        <taxon>Fungi</taxon>
        <taxon>Dikarya</taxon>
        <taxon>Ascomycota</taxon>
        <taxon>Saccharomycotina</taxon>
        <taxon>Saccharomycetes</taxon>
        <taxon>Saccharomycodales</taxon>
        <taxon>Saccharomycodaceae</taxon>
        <taxon>Hanseniaspora</taxon>
    </lineage>
</organism>